<dbReference type="PANTHER" id="PTHR33745">
    <property type="entry name" value="RSBT ANTAGONIST PROTEIN RSBS-RELATED"/>
    <property type="match status" value="1"/>
</dbReference>
<dbReference type="SUPFAM" id="SSF52091">
    <property type="entry name" value="SpoIIaa-like"/>
    <property type="match status" value="1"/>
</dbReference>
<evidence type="ECO:0000313" key="2">
    <source>
        <dbReference type="EMBL" id="QKS72437.1"/>
    </source>
</evidence>
<dbReference type="InterPro" id="IPR002645">
    <property type="entry name" value="STAS_dom"/>
</dbReference>
<dbReference type="PANTHER" id="PTHR33745:SF8">
    <property type="entry name" value="BLUE-LIGHT PHOTORECEPTOR"/>
    <property type="match status" value="1"/>
</dbReference>
<dbReference type="Gene3D" id="3.30.750.24">
    <property type="entry name" value="STAS domain"/>
    <property type="match status" value="1"/>
</dbReference>
<dbReference type="Gene3D" id="3.30.450.40">
    <property type="match status" value="1"/>
</dbReference>
<dbReference type="InterPro" id="IPR029016">
    <property type="entry name" value="GAF-like_dom_sf"/>
</dbReference>
<dbReference type="Pfam" id="PF01740">
    <property type="entry name" value="STAS"/>
    <property type="match status" value="1"/>
</dbReference>
<dbReference type="Pfam" id="PF01590">
    <property type="entry name" value="GAF"/>
    <property type="match status" value="1"/>
</dbReference>
<evidence type="ECO:0000259" key="1">
    <source>
        <dbReference type="PROSITE" id="PS50801"/>
    </source>
</evidence>
<dbReference type="AlphaFoldDB" id="A0A859FH35"/>
<dbReference type="InterPro" id="IPR051932">
    <property type="entry name" value="Bact_StressResp_Reg"/>
</dbReference>
<dbReference type="PROSITE" id="PS50801">
    <property type="entry name" value="STAS"/>
    <property type="match status" value="1"/>
</dbReference>
<dbReference type="CDD" id="cd07041">
    <property type="entry name" value="STAS_RsbR_RsbS_like"/>
    <property type="match status" value="1"/>
</dbReference>
<proteinExistence type="predicted"/>
<sequence length="187" mass="20397">MTDGLGGGTLLGVPIISSDGTSYGTLCAMDPKPRTFTREEIQLFAIMGNLFGYVIDVDEEKQRTQHAAVPLVEIDEKVWVLPLTGSIDEVRAQVILDHLLEVCAGESTEYVVLDISGLVDGDKTMTVKLHHMISCLQLIGTEAILTGVRPDQAVALHKQAFATQSITISATLKDAMEHIGYRMDRDK</sequence>
<dbReference type="Proteomes" id="UP000318138">
    <property type="component" value="Chromosome"/>
</dbReference>
<dbReference type="InterPro" id="IPR003018">
    <property type="entry name" value="GAF"/>
</dbReference>
<keyword evidence="3" id="KW-1185">Reference proteome</keyword>
<protein>
    <submittedName>
        <fullName evidence="2">STAS domain-containing protein</fullName>
    </submittedName>
</protein>
<dbReference type="EMBL" id="CP041372">
    <property type="protein sequence ID" value="QKS72437.1"/>
    <property type="molecule type" value="Genomic_DNA"/>
</dbReference>
<feature type="domain" description="STAS" evidence="1">
    <location>
        <begin position="68"/>
        <end position="179"/>
    </location>
</feature>
<accession>A0A859FH35</accession>
<evidence type="ECO:0000313" key="3">
    <source>
        <dbReference type="Proteomes" id="UP000318138"/>
    </source>
</evidence>
<name>A0A859FH35_9BACI</name>
<gene>
    <name evidence="2" type="ORF">FLK61_38065</name>
</gene>
<dbReference type="KEGG" id="psua:FLK61_38065"/>
<dbReference type="SUPFAM" id="SSF55781">
    <property type="entry name" value="GAF domain-like"/>
    <property type="match status" value="1"/>
</dbReference>
<organism evidence="2 3">
    <name type="scientific">Paenalkalicoccus suaedae</name>
    <dbReference type="NCBI Taxonomy" id="2592382"/>
    <lineage>
        <taxon>Bacteria</taxon>
        <taxon>Bacillati</taxon>
        <taxon>Bacillota</taxon>
        <taxon>Bacilli</taxon>
        <taxon>Bacillales</taxon>
        <taxon>Bacillaceae</taxon>
        <taxon>Paenalkalicoccus</taxon>
    </lineage>
</organism>
<reference evidence="3" key="1">
    <citation type="submission" date="2019-07" db="EMBL/GenBank/DDBJ databases">
        <title>Bacillus alkalisoli sp. nov. isolated from saline soil.</title>
        <authorList>
            <person name="Sun J.-Q."/>
            <person name="Xu L."/>
        </authorList>
    </citation>
    <scope>NUCLEOTIDE SEQUENCE [LARGE SCALE GENOMIC DNA]</scope>
    <source>
        <strain evidence="3">M4U3P1</strain>
    </source>
</reference>
<dbReference type="InterPro" id="IPR036513">
    <property type="entry name" value="STAS_dom_sf"/>
</dbReference>